<proteinExistence type="inferred from homology"/>
<keyword evidence="5" id="KW-1133">Transmembrane helix</keyword>
<evidence type="ECO:0000256" key="1">
    <source>
        <dbReference type="ARBA" id="ARBA00009995"/>
    </source>
</evidence>
<dbReference type="GO" id="GO:0016020">
    <property type="term" value="C:membrane"/>
    <property type="evidence" value="ECO:0007669"/>
    <property type="project" value="UniProtKB-SubCell"/>
</dbReference>
<feature type="chain" id="PRO_5035969562" description="UDP-glucuronosyltransferase" evidence="5">
    <location>
        <begin position="21"/>
        <end position="513"/>
    </location>
</feature>
<name>A0A8S3ZV48_9EUPU</name>
<evidence type="ECO:0000256" key="2">
    <source>
        <dbReference type="ARBA" id="ARBA00022676"/>
    </source>
</evidence>
<evidence type="ECO:0000256" key="5">
    <source>
        <dbReference type="RuleBase" id="RU362059"/>
    </source>
</evidence>
<dbReference type="PANTHER" id="PTHR48043">
    <property type="entry name" value="EG:EG0003.4 PROTEIN-RELATED"/>
    <property type="match status" value="1"/>
</dbReference>
<dbReference type="PANTHER" id="PTHR48043:SF145">
    <property type="entry name" value="FI06409P-RELATED"/>
    <property type="match status" value="1"/>
</dbReference>
<dbReference type="AlphaFoldDB" id="A0A8S3ZV48"/>
<dbReference type="FunFam" id="3.40.50.2000:FF:000021">
    <property type="entry name" value="UDP-glucuronosyltransferase"/>
    <property type="match status" value="1"/>
</dbReference>
<evidence type="ECO:0000256" key="3">
    <source>
        <dbReference type="ARBA" id="ARBA00022679"/>
    </source>
</evidence>
<keyword evidence="3 4" id="KW-0808">Transferase</keyword>
<dbReference type="SUPFAM" id="SSF53756">
    <property type="entry name" value="UDP-Glycosyltransferase/glycogen phosphorylase"/>
    <property type="match status" value="1"/>
</dbReference>
<dbReference type="Gene3D" id="3.40.50.2000">
    <property type="entry name" value="Glycogen Phosphorylase B"/>
    <property type="match status" value="2"/>
</dbReference>
<keyword evidence="5" id="KW-0812">Transmembrane</keyword>
<dbReference type="InterPro" id="IPR035595">
    <property type="entry name" value="UDP_glycos_trans_CS"/>
</dbReference>
<dbReference type="InterPro" id="IPR002213">
    <property type="entry name" value="UDP_glucos_trans"/>
</dbReference>
<dbReference type="GO" id="GO:0015020">
    <property type="term" value="F:glucuronosyltransferase activity"/>
    <property type="evidence" value="ECO:0007669"/>
    <property type="project" value="UniProtKB-EC"/>
</dbReference>
<dbReference type="EC" id="2.4.1.17" evidence="5"/>
<gene>
    <name evidence="6" type="ORF">CUNI_LOCUS15969</name>
</gene>
<feature type="transmembrane region" description="Helical" evidence="5">
    <location>
        <begin position="465"/>
        <end position="489"/>
    </location>
</feature>
<keyword evidence="5" id="KW-0732">Signal</keyword>
<comment type="caution">
    <text evidence="6">The sequence shown here is derived from an EMBL/GenBank/DDBJ whole genome shotgun (WGS) entry which is preliminary data.</text>
</comment>
<accession>A0A8S3ZV48</accession>
<reference evidence="6" key="1">
    <citation type="submission" date="2021-04" db="EMBL/GenBank/DDBJ databases">
        <authorList>
            <consortium name="Molecular Ecology Group"/>
        </authorList>
    </citation>
    <scope>NUCLEOTIDE SEQUENCE</scope>
</reference>
<evidence type="ECO:0000313" key="6">
    <source>
        <dbReference type="EMBL" id="CAG5130411.1"/>
    </source>
</evidence>
<protein>
    <recommendedName>
        <fullName evidence="5">UDP-glucuronosyltransferase</fullName>
        <ecNumber evidence="5">2.4.1.17</ecNumber>
    </recommendedName>
</protein>
<feature type="signal peptide" evidence="5">
    <location>
        <begin position="1"/>
        <end position="20"/>
    </location>
</feature>
<evidence type="ECO:0000256" key="4">
    <source>
        <dbReference type="RuleBase" id="RU003718"/>
    </source>
</evidence>
<comment type="catalytic activity">
    <reaction evidence="5">
        <text>glucuronate acceptor + UDP-alpha-D-glucuronate = acceptor beta-D-glucuronoside + UDP + H(+)</text>
        <dbReference type="Rhea" id="RHEA:21032"/>
        <dbReference type="ChEBI" id="CHEBI:15378"/>
        <dbReference type="ChEBI" id="CHEBI:58052"/>
        <dbReference type="ChEBI" id="CHEBI:58223"/>
        <dbReference type="ChEBI" id="CHEBI:132367"/>
        <dbReference type="ChEBI" id="CHEBI:132368"/>
        <dbReference type="EC" id="2.4.1.17"/>
    </reaction>
</comment>
<dbReference type="CDD" id="cd03784">
    <property type="entry name" value="GT1_Gtf-like"/>
    <property type="match status" value="1"/>
</dbReference>
<sequence length="513" mass="58451">MMRYLLQCLLLLGHYGLYESRRIVIVPVPNVSHTSYLTNVARALVDLGHEAWVCMPAYVADQPVFNITGVHVIRYSSNEINTVDSYMKYVRDAYWKDENVDIQRMIDILFEHIEHMITDRDLENAIRAIQPDLMIIDNPPTMRMIAVLAYKLGIPFAFVGSMYDPIGYRVPFTPATLPSALFPYTEVMSFFQRSVSFGVYAIMILFEIFSYTDAVSRFAPEKPYLPIRELTSRAEIVLIESDPILDYPKVSLPNVKLIGGTSVSYAMPLQEPFKSFVDQAELGVVVVAFGSYIVDIPQKVSDKLIAAFKRLPLNVVWRVNMVSPDPDKILTSSWIPQNDLLGHHKVKVLVTHCGQSSQYEALFHGVPMLCMPIFMDQPYNAERTRSKGFGLTLDLKSSTTDEIFSNVMELYTNPQYKTHIRTASKLFKINYKLPKEQAAFWLDHVLQHGGDYMRSLGQTMPGYQFYSLDVLAFCLLIISLLSICCFYVIKTCISRLTVLISFISCAVLTQKHR</sequence>
<organism evidence="6 7">
    <name type="scientific">Candidula unifasciata</name>
    <dbReference type="NCBI Taxonomy" id="100452"/>
    <lineage>
        <taxon>Eukaryota</taxon>
        <taxon>Metazoa</taxon>
        <taxon>Spiralia</taxon>
        <taxon>Lophotrochozoa</taxon>
        <taxon>Mollusca</taxon>
        <taxon>Gastropoda</taxon>
        <taxon>Heterobranchia</taxon>
        <taxon>Euthyneura</taxon>
        <taxon>Panpulmonata</taxon>
        <taxon>Eupulmonata</taxon>
        <taxon>Stylommatophora</taxon>
        <taxon>Helicina</taxon>
        <taxon>Helicoidea</taxon>
        <taxon>Geomitridae</taxon>
        <taxon>Candidula</taxon>
    </lineage>
</organism>
<evidence type="ECO:0000313" key="7">
    <source>
        <dbReference type="Proteomes" id="UP000678393"/>
    </source>
</evidence>
<keyword evidence="5" id="KW-0472">Membrane</keyword>
<dbReference type="EMBL" id="CAJHNH020004013">
    <property type="protein sequence ID" value="CAG5130411.1"/>
    <property type="molecule type" value="Genomic_DNA"/>
</dbReference>
<keyword evidence="2 4" id="KW-0328">Glycosyltransferase</keyword>
<dbReference type="PROSITE" id="PS00375">
    <property type="entry name" value="UDPGT"/>
    <property type="match status" value="1"/>
</dbReference>
<comment type="similarity">
    <text evidence="1 4">Belongs to the UDP-glycosyltransferase family.</text>
</comment>
<dbReference type="OrthoDB" id="5835829at2759"/>
<dbReference type="InterPro" id="IPR050271">
    <property type="entry name" value="UDP-glycosyltransferase"/>
</dbReference>
<comment type="subcellular location">
    <subcellularLocation>
        <location evidence="5">Membrane</location>
        <topology evidence="5">Single-pass membrane protein</topology>
    </subcellularLocation>
</comment>
<dbReference type="Pfam" id="PF00201">
    <property type="entry name" value="UDPGT"/>
    <property type="match status" value="1"/>
</dbReference>
<dbReference type="Proteomes" id="UP000678393">
    <property type="component" value="Unassembled WGS sequence"/>
</dbReference>
<keyword evidence="7" id="KW-1185">Reference proteome</keyword>